<gene>
    <name evidence="7" type="ORF">CLV52_0565</name>
</gene>
<accession>A0A4V3EB18</accession>
<keyword evidence="8" id="KW-1185">Reference proteome</keyword>
<protein>
    <submittedName>
        <fullName evidence="7">Cell wall-associated NlpC family hydrolase</fullName>
    </submittedName>
</protein>
<keyword evidence="4" id="KW-0788">Thiol protease</keyword>
<keyword evidence="3 7" id="KW-0378">Hydrolase</keyword>
<evidence type="ECO:0000256" key="5">
    <source>
        <dbReference type="SAM" id="MobiDB-lite"/>
    </source>
</evidence>
<dbReference type="PANTHER" id="PTHR47359:SF3">
    <property type="entry name" value="NLP_P60 DOMAIN-CONTAINING PROTEIN-RELATED"/>
    <property type="match status" value="1"/>
</dbReference>
<dbReference type="RefSeq" id="WP_133764641.1">
    <property type="nucleotide sequence ID" value="NZ_SOAM01000001.1"/>
</dbReference>
<feature type="compositionally biased region" description="Low complexity" evidence="5">
    <location>
        <begin position="304"/>
        <end position="316"/>
    </location>
</feature>
<dbReference type="InterPro" id="IPR051794">
    <property type="entry name" value="PG_Endopeptidase_C40"/>
</dbReference>
<dbReference type="EMBL" id="SOAM01000001">
    <property type="protein sequence ID" value="TDS80014.1"/>
    <property type="molecule type" value="Genomic_DNA"/>
</dbReference>
<feature type="domain" description="NlpC/P60" evidence="6">
    <location>
        <begin position="339"/>
        <end position="467"/>
    </location>
</feature>
<keyword evidence="2" id="KW-0645">Protease</keyword>
<feature type="compositionally biased region" description="Pro residues" evidence="5">
    <location>
        <begin position="317"/>
        <end position="332"/>
    </location>
</feature>
<dbReference type="Pfam" id="PF00877">
    <property type="entry name" value="NLPC_P60"/>
    <property type="match status" value="1"/>
</dbReference>
<evidence type="ECO:0000256" key="3">
    <source>
        <dbReference type="ARBA" id="ARBA00022801"/>
    </source>
</evidence>
<dbReference type="OrthoDB" id="5177647at2"/>
<evidence type="ECO:0000256" key="4">
    <source>
        <dbReference type="ARBA" id="ARBA00022807"/>
    </source>
</evidence>
<dbReference type="PANTHER" id="PTHR47359">
    <property type="entry name" value="PEPTIDOGLYCAN DL-ENDOPEPTIDASE CWLO"/>
    <property type="match status" value="1"/>
</dbReference>
<dbReference type="GO" id="GO:0008234">
    <property type="term" value="F:cysteine-type peptidase activity"/>
    <property type="evidence" value="ECO:0007669"/>
    <property type="project" value="UniProtKB-KW"/>
</dbReference>
<reference evidence="7 8" key="1">
    <citation type="submission" date="2019-03" db="EMBL/GenBank/DDBJ databases">
        <title>Genomic Encyclopedia of Archaeal and Bacterial Type Strains, Phase II (KMG-II): from individual species to whole genera.</title>
        <authorList>
            <person name="Goeker M."/>
        </authorList>
    </citation>
    <scope>NUCLEOTIDE SEQUENCE [LARGE SCALE GENOMIC DNA]</scope>
    <source>
        <strain evidence="7 8">DSM 24782</strain>
    </source>
</reference>
<dbReference type="InterPro" id="IPR000064">
    <property type="entry name" value="NLP_P60_dom"/>
</dbReference>
<dbReference type="PROSITE" id="PS51935">
    <property type="entry name" value="NLPC_P60"/>
    <property type="match status" value="1"/>
</dbReference>
<evidence type="ECO:0000256" key="2">
    <source>
        <dbReference type="ARBA" id="ARBA00022670"/>
    </source>
</evidence>
<comment type="caution">
    <text evidence="7">The sequence shown here is derived from an EMBL/GenBank/DDBJ whole genome shotgun (WGS) entry which is preliminary data.</text>
</comment>
<dbReference type="Proteomes" id="UP000295344">
    <property type="component" value="Unassembled WGS sequence"/>
</dbReference>
<name>A0A4V3EB18_9MICO</name>
<dbReference type="SUPFAM" id="SSF54001">
    <property type="entry name" value="Cysteine proteinases"/>
    <property type="match status" value="1"/>
</dbReference>
<evidence type="ECO:0000256" key="1">
    <source>
        <dbReference type="ARBA" id="ARBA00007074"/>
    </source>
</evidence>
<dbReference type="InterPro" id="IPR038765">
    <property type="entry name" value="Papain-like_cys_pep_sf"/>
</dbReference>
<feature type="compositionally biased region" description="Gly residues" evidence="5">
    <location>
        <begin position="273"/>
        <end position="303"/>
    </location>
</feature>
<dbReference type="AlphaFoldDB" id="A0A4V3EB18"/>
<dbReference type="GO" id="GO:0006508">
    <property type="term" value="P:proteolysis"/>
    <property type="evidence" value="ECO:0007669"/>
    <property type="project" value="UniProtKB-KW"/>
</dbReference>
<evidence type="ECO:0000313" key="8">
    <source>
        <dbReference type="Proteomes" id="UP000295344"/>
    </source>
</evidence>
<proteinExistence type="inferred from homology"/>
<comment type="similarity">
    <text evidence="1">Belongs to the peptidase C40 family.</text>
</comment>
<evidence type="ECO:0000259" key="6">
    <source>
        <dbReference type="PROSITE" id="PS51935"/>
    </source>
</evidence>
<organism evidence="7 8">
    <name type="scientific">Amnibacterium kyonggiense</name>
    <dbReference type="NCBI Taxonomy" id="595671"/>
    <lineage>
        <taxon>Bacteria</taxon>
        <taxon>Bacillati</taxon>
        <taxon>Actinomycetota</taxon>
        <taxon>Actinomycetes</taxon>
        <taxon>Micrococcales</taxon>
        <taxon>Microbacteriaceae</taxon>
        <taxon>Amnibacterium</taxon>
    </lineage>
</organism>
<feature type="region of interest" description="Disordered" evidence="5">
    <location>
        <begin position="254"/>
        <end position="344"/>
    </location>
</feature>
<dbReference type="Gene3D" id="3.90.1720.10">
    <property type="entry name" value="endopeptidase domain like (from Nostoc punctiforme)"/>
    <property type="match status" value="1"/>
</dbReference>
<sequence>MAPEEPRRRRDGAFGVVGAVTLGAVAATFVAPPALADDPGYPSWAEVQRAKADKAAAEAEGARITTLLGDLQDASDAAGRTASIAAERYHRAQLAEDAAREQHAALAVQADRAAAAARVSRMRAGLLAASVARGGGGELQLMLDGGHADDFLQRLATVTQLSAQTQAITRAALVDENEATSLGAKADAAADALAERAAAARAALDVAQRAVADAATAVAAEQRHADRLVAQLAELRGTSTRLAAQYAAGVRAEQQAQQGSGGGGSVAEPVSSGSGGGSGSGSDPGSGSSGSSGGSSGSSGSGSGAPAPAPSTGTPATPDPVPPAPVRTPPPSSAGEPNSAQAASAVAFARDQIGDPYRFAGAGPNSWDCSGLTMMAYATVGIGIGGHSATAQYDLARSQGQLVPYSQVRVGDLIFYTDGGGDMYHVAIYSGSGMMIEAPYAGVPVREVPVRSVDRVGQVARPTAAAS</sequence>
<evidence type="ECO:0000313" key="7">
    <source>
        <dbReference type="EMBL" id="TDS80014.1"/>
    </source>
</evidence>